<evidence type="ECO:0000313" key="2">
    <source>
        <dbReference type="EMBL" id="GAX23225.1"/>
    </source>
</evidence>
<sequence>MFLSSSAKPRGYRIFDKLARSLSTRLSAADVQLPRPPERFTLTEKQHENAWNDLVYCISMAPDTTDFHKNFEKIFSKPTAIMKEQLSHTVRTFVDNRPLPTTLDDALRPTRRAIVITEAKAPFKIFNVNEAWEELCGYKYVECYGKTLGSMVKGPDTDTSAATGLISQLLQGNEAGATITNYTKQGRRFRNRVRVGTLKNADGEVTHFVGVLQEVKDGM</sequence>
<protein>
    <recommendedName>
        <fullName evidence="1">PAS domain-containing protein</fullName>
    </recommendedName>
</protein>
<dbReference type="InterPro" id="IPR035965">
    <property type="entry name" value="PAS-like_dom_sf"/>
</dbReference>
<evidence type="ECO:0000313" key="3">
    <source>
        <dbReference type="Proteomes" id="UP000198406"/>
    </source>
</evidence>
<proteinExistence type="predicted"/>
<name>A0A1Z5KAP6_FISSO</name>
<dbReference type="InterPro" id="IPR000014">
    <property type="entry name" value="PAS"/>
</dbReference>
<dbReference type="SUPFAM" id="SSF55785">
    <property type="entry name" value="PYP-like sensor domain (PAS domain)"/>
    <property type="match status" value="1"/>
</dbReference>
<dbReference type="InParanoid" id="A0A1Z5KAP6"/>
<keyword evidence="3" id="KW-1185">Reference proteome</keyword>
<dbReference type="Pfam" id="PF13426">
    <property type="entry name" value="PAS_9"/>
    <property type="match status" value="1"/>
</dbReference>
<dbReference type="Gene3D" id="3.30.450.20">
    <property type="entry name" value="PAS domain"/>
    <property type="match status" value="1"/>
</dbReference>
<dbReference type="EMBL" id="BDSP01000199">
    <property type="protein sequence ID" value="GAX23225.1"/>
    <property type="molecule type" value="Genomic_DNA"/>
</dbReference>
<dbReference type="AlphaFoldDB" id="A0A1Z5KAP6"/>
<feature type="domain" description="PAS" evidence="1">
    <location>
        <begin position="123"/>
        <end position="215"/>
    </location>
</feature>
<gene>
    <name evidence="2" type="ORF">FisN_21Hh093</name>
</gene>
<dbReference type="Proteomes" id="UP000198406">
    <property type="component" value="Unassembled WGS sequence"/>
</dbReference>
<dbReference type="OrthoDB" id="198984at2759"/>
<evidence type="ECO:0000259" key="1">
    <source>
        <dbReference type="Pfam" id="PF13426"/>
    </source>
</evidence>
<reference evidence="2 3" key="1">
    <citation type="journal article" date="2015" name="Plant Cell">
        <title>Oil accumulation by the oleaginous diatom Fistulifera solaris as revealed by the genome and transcriptome.</title>
        <authorList>
            <person name="Tanaka T."/>
            <person name="Maeda Y."/>
            <person name="Veluchamy A."/>
            <person name="Tanaka M."/>
            <person name="Abida H."/>
            <person name="Marechal E."/>
            <person name="Bowler C."/>
            <person name="Muto M."/>
            <person name="Sunaga Y."/>
            <person name="Tanaka M."/>
            <person name="Yoshino T."/>
            <person name="Taniguchi T."/>
            <person name="Fukuda Y."/>
            <person name="Nemoto M."/>
            <person name="Matsumoto M."/>
            <person name="Wong P.S."/>
            <person name="Aburatani S."/>
            <person name="Fujibuchi W."/>
        </authorList>
    </citation>
    <scope>NUCLEOTIDE SEQUENCE [LARGE SCALE GENOMIC DNA]</scope>
    <source>
        <strain evidence="2 3">JPCC DA0580</strain>
    </source>
</reference>
<dbReference type="CDD" id="cd00130">
    <property type="entry name" value="PAS"/>
    <property type="match status" value="1"/>
</dbReference>
<organism evidence="2 3">
    <name type="scientific">Fistulifera solaris</name>
    <name type="common">Oleaginous diatom</name>
    <dbReference type="NCBI Taxonomy" id="1519565"/>
    <lineage>
        <taxon>Eukaryota</taxon>
        <taxon>Sar</taxon>
        <taxon>Stramenopiles</taxon>
        <taxon>Ochrophyta</taxon>
        <taxon>Bacillariophyta</taxon>
        <taxon>Bacillariophyceae</taxon>
        <taxon>Bacillariophycidae</taxon>
        <taxon>Naviculales</taxon>
        <taxon>Naviculaceae</taxon>
        <taxon>Fistulifera</taxon>
    </lineage>
</organism>
<accession>A0A1Z5KAP6</accession>
<comment type="caution">
    <text evidence="2">The sequence shown here is derived from an EMBL/GenBank/DDBJ whole genome shotgun (WGS) entry which is preliminary data.</text>
</comment>
<dbReference type="NCBIfam" id="TIGR00229">
    <property type="entry name" value="sensory_box"/>
    <property type="match status" value="1"/>
</dbReference>